<dbReference type="EC" id="3.1.1.-" evidence="3"/>
<dbReference type="GO" id="GO:0016787">
    <property type="term" value="F:hydrolase activity"/>
    <property type="evidence" value="ECO:0007669"/>
    <property type="project" value="UniProtKB-KW"/>
</dbReference>
<dbReference type="PROSITE" id="PS00122">
    <property type="entry name" value="CARBOXYLESTERASE_B_1"/>
    <property type="match status" value="1"/>
</dbReference>
<dbReference type="AlphaFoldDB" id="A0A6A6B2M9"/>
<comment type="similarity">
    <text evidence="1 3">Belongs to the type-B carboxylesterase/lipase family.</text>
</comment>
<dbReference type="GeneID" id="54296798"/>
<dbReference type="SUPFAM" id="SSF53474">
    <property type="entry name" value="alpha/beta-Hydrolases"/>
    <property type="match status" value="1"/>
</dbReference>
<dbReference type="InterPro" id="IPR002018">
    <property type="entry name" value="CarbesteraseB"/>
</dbReference>
<evidence type="ECO:0000313" key="7">
    <source>
        <dbReference type="Proteomes" id="UP000799438"/>
    </source>
</evidence>
<dbReference type="InterPro" id="IPR019826">
    <property type="entry name" value="Carboxylesterase_B_AS"/>
</dbReference>
<dbReference type="Proteomes" id="UP000799438">
    <property type="component" value="Unassembled WGS sequence"/>
</dbReference>
<evidence type="ECO:0000256" key="4">
    <source>
        <dbReference type="SAM" id="MobiDB-lite"/>
    </source>
</evidence>
<keyword evidence="2 3" id="KW-0378">Hydrolase</keyword>
<reference evidence="6" key="1">
    <citation type="journal article" date="2020" name="Stud. Mycol.">
        <title>101 Dothideomycetes genomes: a test case for predicting lifestyles and emergence of pathogens.</title>
        <authorList>
            <person name="Haridas S."/>
            <person name="Albert R."/>
            <person name="Binder M."/>
            <person name="Bloem J."/>
            <person name="Labutti K."/>
            <person name="Salamov A."/>
            <person name="Andreopoulos B."/>
            <person name="Baker S."/>
            <person name="Barry K."/>
            <person name="Bills G."/>
            <person name="Bluhm B."/>
            <person name="Cannon C."/>
            <person name="Castanera R."/>
            <person name="Culley D."/>
            <person name="Daum C."/>
            <person name="Ezra D."/>
            <person name="Gonzalez J."/>
            <person name="Henrissat B."/>
            <person name="Kuo A."/>
            <person name="Liang C."/>
            <person name="Lipzen A."/>
            <person name="Lutzoni F."/>
            <person name="Magnuson J."/>
            <person name="Mondo S."/>
            <person name="Nolan M."/>
            <person name="Ohm R."/>
            <person name="Pangilinan J."/>
            <person name="Park H.-J."/>
            <person name="Ramirez L."/>
            <person name="Alfaro M."/>
            <person name="Sun H."/>
            <person name="Tritt A."/>
            <person name="Yoshinaga Y."/>
            <person name="Zwiers L.-H."/>
            <person name="Turgeon B."/>
            <person name="Goodwin S."/>
            <person name="Spatafora J."/>
            <person name="Crous P."/>
            <person name="Grigoriev I."/>
        </authorList>
    </citation>
    <scope>NUCLEOTIDE SEQUENCE</scope>
    <source>
        <strain evidence="6">CBS 121167</strain>
    </source>
</reference>
<gene>
    <name evidence="6" type="ORF">K452DRAFT_276868</name>
</gene>
<name>A0A6A6B2M9_9PEZI</name>
<evidence type="ECO:0000259" key="5">
    <source>
        <dbReference type="Pfam" id="PF00135"/>
    </source>
</evidence>
<dbReference type="PANTHER" id="PTHR43142">
    <property type="entry name" value="CARBOXYLIC ESTER HYDROLASE"/>
    <property type="match status" value="1"/>
</dbReference>
<feature type="region of interest" description="Disordered" evidence="4">
    <location>
        <begin position="531"/>
        <end position="551"/>
    </location>
</feature>
<evidence type="ECO:0000256" key="3">
    <source>
        <dbReference type="RuleBase" id="RU361235"/>
    </source>
</evidence>
<protein>
    <recommendedName>
        <fullName evidence="3">Carboxylic ester hydrolase</fullName>
        <ecNumber evidence="3">3.1.1.-</ecNumber>
    </recommendedName>
</protein>
<evidence type="ECO:0000256" key="2">
    <source>
        <dbReference type="ARBA" id="ARBA00022801"/>
    </source>
</evidence>
<organism evidence="6 7">
    <name type="scientific">Aplosporella prunicola CBS 121167</name>
    <dbReference type="NCBI Taxonomy" id="1176127"/>
    <lineage>
        <taxon>Eukaryota</taxon>
        <taxon>Fungi</taxon>
        <taxon>Dikarya</taxon>
        <taxon>Ascomycota</taxon>
        <taxon>Pezizomycotina</taxon>
        <taxon>Dothideomycetes</taxon>
        <taxon>Dothideomycetes incertae sedis</taxon>
        <taxon>Botryosphaeriales</taxon>
        <taxon>Aplosporellaceae</taxon>
        <taxon>Aplosporella</taxon>
    </lineage>
</organism>
<sequence length="551" mass="59746">MQQPLPPAREPYLLDLGHRGFIEGVTIRDAASSRPLCRYFGGLPYALPPQRWRMPRPLPPCYQYGTRAAPGRFAGGAGICPQSAAHAHALGDEDCLQLNVWVPMGAAPKGGWPVFFFIHGGFLQVGSANDLHPEALLSETAVRAVIVAPAYRLNVFGFLASRELKAASAGEPVGNLGFWDQRAALEWTRNTVSYFGGDAGNITVGGYSAGSHSAFKQLAYDAYLPRSKAIIKRVIMWSNGPGVAPKSLQEAQEQFDTLLARLHIPPDLPGAQKVARLARTPAPRLLAAARSTPMHQFRAVADGVFAPHALYPDIDSGAFGARLRARGIRILAGECANEHFVYGRWYPPATDTLGALAARLEVDYPAAACDALIRHYSPTGALPPPATDWRDAFGRVYADVQIHALLRGFADKLWRDGEAPVLLRYRVDFVTRSARAMFPPGWGATHTTDLALWFLGNGVRGGLAEREKQVARGALLDPLARFLRGEVDVGWGAVGGPREVRRLREDGEVEVWLDEDWEKGVAVWEALEGVGATGEGEAEEEGLSVSRGAKL</sequence>
<dbReference type="InterPro" id="IPR029058">
    <property type="entry name" value="AB_hydrolase_fold"/>
</dbReference>
<dbReference type="PANTHER" id="PTHR43142:SF4">
    <property type="entry name" value="CARBOXYLIC ESTER HYDROLASE"/>
    <property type="match status" value="1"/>
</dbReference>
<accession>A0A6A6B2M9</accession>
<dbReference type="Gene3D" id="3.40.50.1820">
    <property type="entry name" value="alpha/beta hydrolase"/>
    <property type="match status" value="1"/>
</dbReference>
<keyword evidence="7" id="KW-1185">Reference proteome</keyword>
<evidence type="ECO:0000313" key="6">
    <source>
        <dbReference type="EMBL" id="KAF2138462.1"/>
    </source>
</evidence>
<dbReference type="Pfam" id="PF00135">
    <property type="entry name" value="COesterase"/>
    <property type="match status" value="1"/>
</dbReference>
<proteinExistence type="inferred from homology"/>
<feature type="domain" description="Carboxylesterase type B" evidence="5">
    <location>
        <begin position="20"/>
        <end position="472"/>
    </location>
</feature>
<evidence type="ECO:0000256" key="1">
    <source>
        <dbReference type="ARBA" id="ARBA00005964"/>
    </source>
</evidence>
<dbReference type="EMBL" id="ML995496">
    <property type="protein sequence ID" value="KAF2138462.1"/>
    <property type="molecule type" value="Genomic_DNA"/>
</dbReference>
<dbReference type="RefSeq" id="XP_033394175.1">
    <property type="nucleotide sequence ID" value="XM_033539302.1"/>
</dbReference>
<dbReference type="OrthoDB" id="6846267at2759"/>